<protein>
    <recommendedName>
        <fullName evidence="7">Major facilitator superfamily (MFS) profile domain-containing protein</fullName>
    </recommendedName>
</protein>
<feature type="transmembrane region" description="Helical" evidence="6">
    <location>
        <begin position="199"/>
        <end position="223"/>
    </location>
</feature>
<evidence type="ECO:0000313" key="9">
    <source>
        <dbReference type="Proteomes" id="UP000224634"/>
    </source>
</evidence>
<feature type="transmembrane region" description="Helical" evidence="6">
    <location>
        <begin position="298"/>
        <end position="323"/>
    </location>
</feature>
<dbReference type="InterPro" id="IPR036259">
    <property type="entry name" value="MFS_trans_sf"/>
</dbReference>
<feature type="transmembrane region" description="Helical" evidence="6">
    <location>
        <begin position="475"/>
        <end position="496"/>
    </location>
</feature>
<keyword evidence="9" id="KW-1185">Reference proteome</keyword>
<feature type="transmembrane region" description="Helical" evidence="6">
    <location>
        <begin position="72"/>
        <end position="93"/>
    </location>
</feature>
<evidence type="ECO:0000256" key="2">
    <source>
        <dbReference type="ARBA" id="ARBA00008335"/>
    </source>
</evidence>
<evidence type="ECO:0000256" key="1">
    <source>
        <dbReference type="ARBA" id="ARBA00004141"/>
    </source>
</evidence>
<dbReference type="GO" id="GO:0016020">
    <property type="term" value="C:membrane"/>
    <property type="evidence" value="ECO:0007669"/>
    <property type="project" value="UniProtKB-SubCell"/>
</dbReference>
<dbReference type="PANTHER" id="PTHR23502:SF68">
    <property type="entry name" value="MULTIDRUG TRANSPORTER, PUTATIVE (AFU_ORTHOLOGUE AFUA_3G01120)-RELATED"/>
    <property type="match status" value="1"/>
</dbReference>
<dbReference type="FunFam" id="1.20.1250.20:FF:000011">
    <property type="entry name" value="MFS multidrug transporter, putative"/>
    <property type="match status" value="1"/>
</dbReference>
<comment type="subcellular location">
    <subcellularLocation>
        <location evidence="1">Membrane</location>
        <topology evidence="1">Multi-pass membrane protein</topology>
    </subcellularLocation>
</comment>
<evidence type="ECO:0000256" key="3">
    <source>
        <dbReference type="ARBA" id="ARBA00022692"/>
    </source>
</evidence>
<evidence type="ECO:0000259" key="7">
    <source>
        <dbReference type="PROSITE" id="PS50850"/>
    </source>
</evidence>
<reference evidence="8 9" key="1">
    <citation type="submission" date="2017-10" db="EMBL/GenBank/DDBJ databases">
        <title>Comparative genomics in systemic dimorphic fungi from Ajellomycetaceae.</title>
        <authorList>
            <person name="Munoz J.F."/>
            <person name="Mcewen J.G."/>
            <person name="Clay O.K."/>
            <person name="Cuomo C.A."/>
        </authorList>
    </citation>
    <scope>NUCLEOTIDE SEQUENCE [LARGE SCALE GENOMIC DNA]</scope>
    <source>
        <strain evidence="8 9">UAMH7299</strain>
    </source>
</reference>
<comment type="similarity">
    <text evidence="2">Belongs to the major facilitator superfamily.</text>
</comment>
<evidence type="ECO:0000256" key="4">
    <source>
        <dbReference type="ARBA" id="ARBA00022989"/>
    </source>
</evidence>
<dbReference type="Gene3D" id="1.20.1250.20">
    <property type="entry name" value="MFS general substrate transporter like domains"/>
    <property type="match status" value="1"/>
</dbReference>
<name>A0A2B7WVW5_POLH7</name>
<gene>
    <name evidence="8" type="ORF">AJ80_09135</name>
</gene>
<keyword evidence="3 6" id="KW-0812">Transmembrane</keyword>
<comment type="caution">
    <text evidence="8">The sequence shown here is derived from an EMBL/GenBank/DDBJ whole genome shotgun (WGS) entry which is preliminary data.</text>
</comment>
<evidence type="ECO:0000256" key="5">
    <source>
        <dbReference type="ARBA" id="ARBA00023136"/>
    </source>
</evidence>
<proteinExistence type="inferred from homology"/>
<dbReference type="InterPro" id="IPR020846">
    <property type="entry name" value="MFS_dom"/>
</dbReference>
<dbReference type="GO" id="GO:0022857">
    <property type="term" value="F:transmembrane transporter activity"/>
    <property type="evidence" value="ECO:0007669"/>
    <property type="project" value="InterPro"/>
</dbReference>
<dbReference type="InterPro" id="IPR011701">
    <property type="entry name" value="MFS"/>
</dbReference>
<accession>A0A2B7WVW5</accession>
<dbReference type="Pfam" id="PF07690">
    <property type="entry name" value="MFS_1"/>
    <property type="match status" value="1"/>
</dbReference>
<evidence type="ECO:0000256" key="6">
    <source>
        <dbReference type="SAM" id="Phobius"/>
    </source>
</evidence>
<dbReference type="EMBL" id="PDNA01000247">
    <property type="protein sequence ID" value="PGH00723.1"/>
    <property type="molecule type" value="Genomic_DNA"/>
</dbReference>
<dbReference type="AlphaFoldDB" id="A0A2B7WVW5"/>
<dbReference type="OrthoDB" id="5296287at2759"/>
<dbReference type="SUPFAM" id="SSF103473">
    <property type="entry name" value="MFS general substrate transporter"/>
    <property type="match status" value="1"/>
</dbReference>
<feature type="transmembrane region" description="Helical" evidence="6">
    <location>
        <begin position="383"/>
        <end position="402"/>
    </location>
</feature>
<feature type="transmembrane region" description="Helical" evidence="6">
    <location>
        <begin position="414"/>
        <end position="436"/>
    </location>
</feature>
<feature type="domain" description="Major facilitator superfamily (MFS) profile" evidence="7">
    <location>
        <begin position="74"/>
        <end position="502"/>
    </location>
</feature>
<feature type="transmembrane region" description="Helical" evidence="6">
    <location>
        <begin position="113"/>
        <end position="129"/>
    </location>
</feature>
<dbReference type="Proteomes" id="UP000224634">
    <property type="component" value="Unassembled WGS sequence"/>
</dbReference>
<dbReference type="CDD" id="cd17323">
    <property type="entry name" value="MFS_Tpo1_MDR_like"/>
    <property type="match status" value="1"/>
</dbReference>
<sequence>MVKPALIVTSVATVSPTDVEYSPSVYEGGELERQYVYGYYPESDQQHGRNAVDWDGPNDPENPYNWTVKKKFANIATLSVVTFLMPLGSSIFAPGIESVMKEFNSTNEPLSSFVVSVYFLAFAFCPLVFGPLSEVYGRMPFYHIANVLFVLANVACALASSLEWLIIFRLFAGGCGSVSLVLGCGTIPDMIRQEFRGRVSSAWAMGILLGPSVAPIIGGYLIQAKGWRWTFWLLAIVGGAVTLGTAIFMRESYHPVLLARKAERLRKETGNPNLRSVLEIDKSAKGLLIRSIIRPTRILFMSPIAFLLSIYIAIAYGYLYILYTTVPTLFRDTYNFSVGTVGVSYLGMGIGALLGAAFTGITSDRLLHRLSRKSGVMKPEYRLPPMFVGAFCIPIGLFWYGWSAEKEAHYMVPIVGSMWISFGIFTAFITIATYLVDTYTTYAASATAANSFLRSLGAALLPLCGPQMFKTLGLGWGSSMLAFIAIAMIPFPFILYRYGEQIRKSPRWDIKL</sequence>
<feature type="transmembrane region" description="Helical" evidence="6">
    <location>
        <begin position="141"/>
        <end position="160"/>
    </location>
</feature>
<dbReference type="PANTHER" id="PTHR23502">
    <property type="entry name" value="MAJOR FACILITATOR SUPERFAMILY"/>
    <property type="match status" value="1"/>
</dbReference>
<keyword evidence="5 6" id="KW-0472">Membrane</keyword>
<keyword evidence="4 6" id="KW-1133">Transmembrane helix</keyword>
<feature type="transmembrane region" description="Helical" evidence="6">
    <location>
        <begin position="229"/>
        <end position="249"/>
    </location>
</feature>
<dbReference type="STRING" id="1447883.A0A2B7WVW5"/>
<feature type="transmembrane region" description="Helical" evidence="6">
    <location>
        <begin position="343"/>
        <end position="362"/>
    </location>
</feature>
<evidence type="ECO:0000313" key="8">
    <source>
        <dbReference type="EMBL" id="PGH00723.1"/>
    </source>
</evidence>
<organism evidence="8 9">
    <name type="scientific">Polytolypa hystricis (strain UAMH7299)</name>
    <dbReference type="NCBI Taxonomy" id="1447883"/>
    <lineage>
        <taxon>Eukaryota</taxon>
        <taxon>Fungi</taxon>
        <taxon>Dikarya</taxon>
        <taxon>Ascomycota</taxon>
        <taxon>Pezizomycotina</taxon>
        <taxon>Eurotiomycetes</taxon>
        <taxon>Eurotiomycetidae</taxon>
        <taxon>Onygenales</taxon>
        <taxon>Onygenales incertae sedis</taxon>
        <taxon>Polytolypa</taxon>
    </lineage>
</organism>
<dbReference type="PROSITE" id="PS50850">
    <property type="entry name" value="MFS"/>
    <property type="match status" value="1"/>
</dbReference>